<dbReference type="PIRSF" id="PIRSF000097">
    <property type="entry name" value="AKR"/>
    <property type="match status" value="1"/>
</dbReference>
<sequence length="357" mass="40234">MHSSTTKCLALASGPFARRESSLLRPNYRSLQPHRGIATAPPSRTYTLNNGLKIPAIGFGTFQDADAQEAAVCTALRTGYRHVDTARVYETEVQVGRGIKRSGVPREEIFLTTKLWCNSHHPDDVEAALDASLRDLDTPYVDLFLMHYPCTFARGEDRFPKDGVTGQMALGETTFVDTWRAMERLLVTGKVKSIGVSNFSKGEIDTLLREGSVTPAVHQMEGHLYLQQKEFNAWLRSKGIHVTQFSPLGNLNSFYREVSWSKTISHMDRIVDHPVLQEVAARYQKSPVQMALAWGVNSGRSVIPKSVIDWQIKQNLESDFDIDDADMDKLAQMDLKIRFNDPSKENRWRLYSDLEGA</sequence>
<accession>A0A0G2FPZ8</accession>
<keyword evidence="1" id="KW-0560">Oxidoreductase</keyword>
<dbReference type="CDD" id="cd19071">
    <property type="entry name" value="AKR_AKR1-5-like"/>
    <property type="match status" value="1"/>
</dbReference>
<dbReference type="GO" id="GO:0016616">
    <property type="term" value="F:oxidoreductase activity, acting on the CH-OH group of donors, NAD or NADP as acceptor"/>
    <property type="evidence" value="ECO:0007669"/>
    <property type="project" value="UniProtKB-ARBA"/>
</dbReference>
<protein>
    <submittedName>
        <fullName evidence="6">Putative aldehyde reductase</fullName>
    </submittedName>
</protein>
<gene>
    <name evidence="6" type="ORF">UCDDS831_g08510</name>
</gene>
<evidence type="ECO:0000256" key="4">
    <source>
        <dbReference type="PIRSR" id="PIRSR000097-3"/>
    </source>
</evidence>
<evidence type="ECO:0000313" key="6">
    <source>
        <dbReference type="EMBL" id="KKY14013.1"/>
    </source>
</evidence>
<evidence type="ECO:0000313" key="7">
    <source>
        <dbReference type="Proteomes" id="UP000034182"/>
    </source>
</evidence>
<dbReference type="FunFam" id="3.20.20.100:FF:000002">
    <property type="entry name" value="2,5-diketo-D-gluconic acid reductase A"/>
    <property type="match status" value="1"/>
</dbReference>
<dbReference type="AlphaFoldDB" id="A0A0G2FPZ8"/>
<dbReference type="PROSITE" id="PS00062">
    <property type="entry name" value="ALDOKETO_REDUCTASE_2"/>
    <property type="match status" value="1"/>
</dbReference>
<dbReference type="Pfam" id="PF00248">
    <property type="entry name" value="Aldo_ket_red"/>
    <property type="match status" value="1"/>
</dbReference>
<dbReference type="SUPFAM" id="SSF51430">
    <property type="entry name" value="NAD(P)-linked oxidoreductase"/>
    <property type="match status" value="1"/>
</dbReference>
<feature type="binding site" evidence="3">
    <location>
        <position position="147"/>
    </location>
    <ligand>
        <name>substrate</name>
    </ligand>
</feature>
<comment type="caution">
    <text evidence="6">The sequence shown here is derived from an EMBL/GenBank/DDBJ whole genome shotgun (WGS) entry which is preliminary data.</text>
</comment>
<reference evidence="6 7" key="2">
    <citation type="submission" date="2015-05" db="EMBL/GenBank/DDBJ databases">
        <title>Distinctive expansion of gene families associated with plant cell wall degradation and secondary metabolism in the genomes of grapevine trunk pathogens.</title>
        <authorList>
            <person name="Lawrence D.P."/>
            <person name="Travadon R."/>
            <person name="Rolshausen P.E."/>
            <person name="Baumgartner K."/>
        </authorList>
    </citation>
    <scope>NUCLEOTIDE SEQUENCE [LARGE SCALE GENOMIC DNA]</scope>
    <source>
        <strain evidence="6">DS831</strain>
    </source>
</reference>
<dbReference type="Proteomes" id="UP000034182">
    <property type="component" value="Unassembled WGS sequence"/>
</dbReference>
<dbReference type="Gene3D" id="3.20.20.100">
    <property type="entry name" value="NADP-dependent oxidoreductase domain"/>
    <property type="match status" value="1"/>
</dbReference>
<reference evidence="6 7" key="1">
    <citation type="submission" date="2015-03" db="EMBL/GenBank/DDBJ databases">
        <authorList>
            <person name="Morales-Cruz A."/>
            <person name="Amrine K.C."/>
            <person name="Cantu D."/>
        </authorList>
    </citation>
    <scope>NUCLEOTIDE SEQUENCE [LARGE SCALE GENOMIC DNA]</scope>
    <source>
        <strain evidence="6">DS831</strain>
    </source>
</reference>
<dbReference type="PANTHER" id="PTHR11732">
    <property type="entry name" value="ALDO/KETO REDUCTASE"/>
    <property type="match status" value="1"/>
</dbReference>
<dbReference type="EMBL" id="LAQI01000247">
    <property type="protein sequence ID" value="KKY14013.1"/>
    <property type="molecule type" value="Genomic_DNA"/>
</dbReference>
<evidence type="ECO:0000256" key="3">
    <source>
        <dbReference type="PIRSR" id="PIRSR000097-2"/>
    </source>
</evidence>
<evidence type="ECO:0000256" key="1">
    <source>
        <dbReference type="ARBA" id="ARBA00023002"/>
    </source>
</evidence>
<evidence type="ECO:0000256" key="2">
    <source>
        <dbReference type="PIRSR" id="PIRSR000097-1"/>
    </source>
</evidence>
<evidence type="ECO:0000259" key="5">
    <source>
        <dbReference type="Pfam" id="PF00248"/>
    </source>
</evidence>
<organism evidence="6 7">
    <name type="scientific">Diplodia seriata</name>
    <dbReference type="NCBI Taxonomy" id="420778"/>
    <lineage>
        <taxon>Eukaryota</taxon>
        <taxon>Fungi</taxon>
        <taxon>Dikarya</taxon>
        <taxon>Ascomycota</taxon>
        <taxon>Pezizomycotina</taxon>
        <taxon>Dothideomycetes</taxon>
        <taxon>Dothideomycetes incertae sedis</taxon>
        <taxon>Botryosphaeriales</taxon>
        <taxon>Botryosphaeriaceae</taxon>
        <taxon>Diplodia</taxon>
    </lineage>
</organism>
<feature type="site" description="Lowers pKa of active site Tyr" evidence="4">
    <location>
        <position position="114"/>
    </location>
</feature>
<dbReference type="PRINTS" id="PR00069">
    <property type="entry name" value="ALDKETRDTASE"/>
</dbReference>
<dbReference type="InterPro" id="IPR018170">
    <property type="entry name" value="Aldo/ket_reductase_CS"/>
</dbReference>
<dbReference type="InterPro" id="IPR036812">
    <property type="entry name" value="NAD(P)_OxRdtase_dom_sf"/>
</dbReference>
<dbReference type="InterPro" id="IPR023210">
    <property type="entry name" value="NADP_OxRdtase_dom"/>
</dbReference>
<dbReference type="PROSITE" id="PS00798">
    <property type="entry name" value="ALDOKETO_REDUCTASE_1"/>
    <property type="match status" value="1"/>
</dbReference>
<dbReference type="InterPro" id="IPR020471">
    <property type="entry name" value="AKR"/>
</dbReference>
<feature type="domain" description="NADP-dependent oxidoreductase" evidence="5">
    <location>
        <begin position="61"/>
        <end position="333"/>
    </location>
</feature>
<proteinExistence type="predicted"/>
<feature type="active site" description="Proton donor" evidence="2">
    <location>
        <position position="89"/>
    </location>
</feature>
<name>A0A0G2FPZ8_9PEZI</name>